<dbReference type="Proteomes" id="UP000499080">
    <property type="component" value="Unassembled WGS sequence"/>
</dbReference>
<feature type="transmembrane region" description="Helical" evidence="1">
    <location>
        <begin position="151"/>
        <end position="172"/>
    </location>
</feature>
<name>A0A4Y2VG18_ARAVE</name>
<keyword evidence="1" id="KW-1133">Transmembrane helix</keyword>
<proteinExistence type="predicted"/>
<organism evidence="2 3">
    <name type="scientific">Araneus ventricosus</name>
    <name type="common">Orbweaver spider</name>
    <name type="synonym">Epeira ventricosa</name>
    <dbReference type="NCBI Taxonomy" id="182803"/>
    <lineage>
        <taxon>Eukaryota</taxon>
        <taxon>Metazoa</taxon>
        <taxon>Ecdysozoa</taxon>
        <taxon>Arthropoda</taxon>
        <taxon>Chelicerata</taxon>
        <taxon>Arachnida</taxon>
        <taxon>Araneae</taxon>
        <taxon>Araneomorphae</taxon>
        <taxon>Entelegynae</taxon>
        <taxon>Araneoidea</taxon>
        <taxon>Araneidae</taxon>
        <taxon>Araneus</taxon>
    </lineage>
</organism>
<feature type="transmembrane region" description="Helical" evidence="1">
    <location>
        <begin position="78"/>
        <end position="99"/>
    </location>
</feature>
<dbReference type="AlphaFoldDB" id="A0A4Y2VG18"/>
<evidence type="ECO:0000313" key="2">
    <source>
        <dbReference type="EMBL" id="GBO24233.1"/>
    </source>
</evidence>
<evidence type="ECO:0000256" key="1">
    <source>
        <dbReference type="SAM" id="Phobius"/>
    </source>
</evidence>
<accession>A0A4Y2VG18</accession>
<protein>
    <recommendedName>
        <fullName evidence="4">Gustatory receptor</fullName>
    </recommendedName>
</protein>
<keyword evidence="3" id="KW-1185">Reference proteome</keyword>
<evidence type="ECO:0008006" key="4">
    <source>
        <dbReference type="Google" id="ProtNLM"/>
    </source>
</evidence>
<keyword evidence="1" id="KW-0812">Transmembrane</keyword>
<reference evidence="2 3" key="1">
    <citation type="journal article" date="2019" name="Sci. Rep.">
        <title>Orb-weaving spider Araneus ventricosus genome elucidates the spidroin gene catalogue.</title>
        <authorList>
            <person name="Kono N."/>
            <person name="Nakamura H."/>
            <person name="Ohtoshi R."/>
            <person name="Moran D.A.P."/>
            <person name="Shinohara A."/>
            <person name="Yoshida Y."/>
            <person name="Fujiwara M."/>
            <person name="Mori M."/>
            <person name="Tomita M."/>
            <person name="Arakawa K."/>
        </authorList>
    </citation>
    <scope>NUCLEOTIDE SEQUENCE [LARGE SCALE GENOMIC DNA]</scope>
</reference>
<sequence>MLSHLTVRIRNYSPEEFTVIQQKEVLKHQSRLADVAQLLQEVFSVPSFLIAVAHFSNCIIVIAVMVDKFFQGSHYVFLIQWIFMITNSCGGLLACLWMAGRLPMEAGILHETFRKKMRQRLLSVGRKDETRYEKELAEKSNFVLSGCGIVYFQRSSIAALAGTILTYAILLISKG</sequence>
<feature type="transmembrane region" description="Helical" evidence="1">
    <location>
        <begin position="48"/>
        <end position="66"/>
    </location>
</feature>
<dbReference type="EMBL" id="BGPR01047219">
    <property type="protein sequence ID" value="GBO24233.1"/>
    <property type="molecule type" value="Genomic_DNA"/>
</dbReference>
<comment type="caution">
    <text evidence="2">The sequence shown here is derived from an EMBL/GenBank/DDBJ whole genome shotgun (WGS) entry which is preliminary data.</text>
</comment>
<gene>
    <name evidence="2" type="ORF">AVEN_268900_1</name>
</gene>
<keyword evidence="1" id="KW-0472">Membrane</keyword>
<evidence type="ECO:0000313" key="3">
    <source>
        <dbReference type="Proteomes" id="UP000499080"/>
    </source>
</evidence>